<evidence type="ECO:0000313" key="3">
    <source>
        <dbReference type="Proteomes" id="UP000182658"/>
    </source>
</evidence>
<accession>A0A1J7IFK5</accession>
<name>A0A1J7IFK5_9PEZI</name>
<evidence type="ECO:0000313" key="2">
    <source>
        <dbReference type="EMBL" id="OIW26479.1"/>
    </source>
</evidence>
<dbReference type="Proteomes" id="UP000182658">
    <property type="component" value="Unassembled WGS sequence"/>
</dbReference>
<dbReference type="InParanoid" id="A0A1J7IFK5"/>
<reference evidence="2 3" key="1">
    <citation type="submission" date="2016-10" db="EMBL/GenBank/DDBJ databases">
        <title>Draft genome sequence of Coniochaeta ligniaria NRRL30616, a lignocellulolytic fungus for bioabatement of inhibitors in plant biomass hydrolysates.</title>
        <authorList>
            <consortium name="DOE Joint Genome Institute"/>
            <person name="Jimenez D.J."/>
            <person name="Hector R.E."/>
            <person name="Riley R."/>
            <person name="Sun H."/>
            <person name="Grigoriev I.V."/>
            <person name="Van Elsas J.D."/>
            <person name="Nichols N.N."/>
        </authorList>
    </citation>
    <scope>NUCLEOTIDE SEQUENCE [LARGE SCALE GENOMIC DNA]</scope>
    <source>
        <strain evidence="2 3">NRRL 30616</strain>
    </source>
</reference>
<sequence>MLYWFRWEKEHPDQQDLPRYIQLSTSSRVDFITHLTIHRVWMFRASDLMALAEMPNLGILELSDLFGGQQEERDFITPDIVDSLLSDRLVRGWSEKDNPFPNLRILMMTSIHSSVTLLALQYASRFPSLVYCVLKSISLSQSKHGIRQRAADLGWRLEKTLQPWRGRDPEIVPAETIRWRLESFDRHVHDGVFISRCQPADSEAHMPNEAPLETLAEDKGVVDQSLQISRAKGLHDSWPWVVWNLYGTLGEQIGNADVIEQGVDLPHRATHIAPRMGCERSPKRISINEEQDPCDLHELLPPKQMLSVVLGWYGDYYPDVEDRRYRPGDCFGFCPSHEVPPGEAPVKLKSYTFVRDYNLNMSTSTKSGGVNTANTTVSAETGSSQEAGLSSTSTKRTEAGGAATFRPRKRRNLNDLFSYGAESKEDGTL</sequence>
<feature type="compositionally biased region" description="Polar residues" evidence="1">
    <location>
        <begin position="363"/>
        <end position="394"/>
    </location>
</feature>
<dbReference type="OrthoDB" id="5273928at2759"/>
<protein>
    <submittedName>
        <fullName evidence="2">Uncharacterized protein</fullName>
    </submittedName>
</protein>
<gene>
    <name evidence="2" type="ORF">CONLIGDRAFT_474126</name>
</gene>
<dbReference type="AlphaFoldDB" id="A0A1J7IFK5"/>
<keyword evidence="3" id="KW-1185">Reference proteome</keyword>
<evidence type="ECO:0000256" key="1">
    <source>
        <dbReference type="SAM" id="MobiDB-lite"/>
    </source>
</evidence>
<organism evidence="2 3">
    <name type="scientific">Coniochaeta ligniaria NRRL 30616</name>
    <dbReference type="NCBI Taxonomy" id="1408157"/>
    <lineage>
        <taxon>Eukaryota</taxon>
        <taxon>Fungi</taxon>
        <taxon>Dikarya</taxon>
        <taxon>Ascomycota</taxon>
        <taxon>Pezizomycotina</taxon>
        <taxon>Sordariomycetes</taxon>
        <taxon>Sordariomycetidae</taxon>
        <taxon>Coniochaetales</taxon>
        <taxon>Coniochaetaceae</taxon>
        <taxon>Coniochaeta</taxon>
    </lineage>
</organism>
<feature type="region of interest" description="Disordered" evidence="1">
    <location>
        <begin position="363"/>
        <end position="409"/>
    </location>
</feature>
<proteinExistence type="predicted"/>
<dbReference type="EMBL" id="KV875100">
    <property type="protein sequence ID" value="OIW26479.1"/>
    <property type="molecule type" value="Genomic_DNA"/>
</dbReference>